<feature type="region of interest" description="Disordered" evidence="11">
    <location>
        <begin position="1"/>
        <end position="26"/>
    </location>
</feature>
<keyword evidence="10" id="KW-0131">Cell cycle</keyword>
<dbReference type="InterPro" id="IPR022816">
    <property type="entry name" value="Condensin_barren_su2"/>
</dbReference>
<feature type="region of interest" description="Disordered" evidence="11">
    <location>
        <begin position="174"/>
        <end position="207"/>
    </location>
</feature>
<dbReference type="Pfam" id="PF05786">
    <property type="entry name" value="Cnd2"/>
    <property type="match status" value="2"/>
</dbReference>
<evidence type="ECO:0000256" key="4">
    <source>
        <dbReference type="ARBA" id="ARBA00016065"/>
    </source>
</evidence>
<keyword evidence="7" id="KW-0132">Cell division</keyword>
<dbReference type="PANTHER" id="PTHR13108:SF9">
    <property type="entry name" value="CONDENSIN COMPLEX SUBUNIT 2"/>
    <property type="match status" value="1"/>
</dbReference>
<dbReference type="GO" id="GO:0003682">
    <property type="term" value="F:chromatin binding"/>
    <property type="evidence" value="ECO:0007669"/>
    <property type="project" value="TreeGrafter"/>
</dbReference>
<evidence type="ECO:0000256" key="2">
    <source>
        <dbReference type="ARBA" id="ARBA00004496"/>
    </source>
</evidence>
<comment type="caution">
    <text evidence="12">The sequence shown here is derived from an EMBL/GenBank/DDBJ whole genome shotgun (WGS) entry which is preliminary data.</text>
</comment>
<dbReference type="Proteomes" id="UP001168972">
    <property type="component" value="Unassembled WGS sequence"/>
</dbReference>
<dbReference type="AlphaFoldDB" id="A0AA39F4X7"/>
<keyword evidence="5" id="KW-0158">Chromosome</keyword>
<dbReference type="GO" id="GO:0000796">
    <property type="term" value="C:condensin complex"/>
    <property type="evidence" value="ECO:0007669"/>
    <property type="project" value="InterPro"/>
</dbReference>
<evidence type="ECO:0000256" key="3">
    <source>
        <dbReference type="ARBA" id="ARBA00009471"/>
    </source>
</evidence>
<keyword evidence="13" id="KW-1185">Reference proteome</keyword>
<feature type="compositionally biased region" description="Low complexity" evidence="11">
    <location>
        <begin position="1"/>
        <end position="23"/>
    </location>
</feature>
<evidence type="ECO:0000256" key="5">
    <source>
        <dbReference type="ARBA" id="ARBA00022454"/>
    </source>
</evidence>
<evidence type="ECO:0000256" key="6">
    <source>
        <dbReference type="ARBA" id="ARBA00022490"/>
    </source>
</evidence>
<keyword evidence="6" id="KW-0963">Cytoplasm</keyword>
<sequence length="708" mass="81597">MNPARNITNQSNNVSNSVSLSTPTRRRRSRISSLNLDASYTIPLNDDEFERAAIRRQTFHSLQTTSYVTEASACLSPKLSNEIIQMLPAQVQSGIAQYVKMNFQNKINKDNAFDLNIIDFMSCMVRKQNHEMESFLVAISALDVSAKVYSLRVDSLYDEVFKISNDLCRQERIITQEDTNGNNNDNNPDEQRVNVEPQNKSKKRKKSHLRVKTIKALQGAVDTVSLEALTIFNSDNQTSDMLFQATMPQHCIQELQLNMFNDIIYDNCNDVIDDSENLFKIKWPIVEVDNRLVIDPEFSEFQFLSWSLYPDVNDLSPVSPVIYTNEPGENLMFDDHFVFDLDASIPNEENNFQSNASYDEAMDVDEYEIRTENVPANRPFENIVDVRRNSNGLIDVMSCGELEYSFYLDPVNVIRNGPNSWKVKFLKRRQDDNREDGGVGPLPTKRRRKEINLIFDDDNINMASEKLSAKIRGNIRHCTWTEKKNTLSNQFSQCFVADMKKLYFRPDDVIEFPIKQPINGNIISERIDRLDNEDNIGDNNNSINLNTGDVQLFSDNYTFEPEFNNEIERNVSAQFIYDNLIEMPKITSFVRIPGILRAKRINIRKLKAIMLSKLQVIYNDFNKNNNHVEDDIEENSLRNNVYINNVPIEFSQLYIELPALLSTQEAKELSFAIAYTALLQLANEKNLLLSHAESFSDINIFFTANFNE</sequence>
<keyword evidence="9" id="KW-0226">DNA condensation</keyword>
<name>A0AA39F4X7_MICHY</name>
<gene>
    <name evidence="12" type="ORF">PV327_006747</name>
</gene>
<evidence type="ECO:0000256" key="7">
    <source>
        <dbReference type="ARBA" id="ARBA00022618"/>
    </source>
</evidence>
<dbReference type="GO" id="GO:0051301">
    <property type="term" value="P:cell division"/>
    <property type="evidence" value="ECO:0007669"/>
    <property type="project" value="UniProtKB-KW"/>
</dbReference>
<evidence type="ECO:0000256" key="8">
    <source>
        <dbReference type="ARBA" id="ARBA00022776"/>
    </source>
</evidence>
<dbReference type="EMBL" id="JAQQBR010001833">
    <property type="protein sequence ID" value="KAK0163034.1"/>
    <property type="molecule type" value="Genomic_DNA"/>
</dbReference>
<evidence type="ECO:0000256" key="9">
    <source>
        <dbReference type="ARBA" id="ARBA00023067"/>
    </source>
</evidence>
<accession>A0AA39F4X7</accession>
<comment type="subcellular location">
    <subcellularLocation>
        <location evidence="1">Chromosome</location>
    </subcellularLocation>
    <subcellularLocation>
        <location evidence="2">Cytoplasm</location>
    </subcellularLocation>
</comment>
<dbReference type="PANTHER" id="PTHR13108">
    <property type="entry name" value="CONDENSIN COMPLEX SUBUNIT 2"/>
    <property type="match status" value="1"/>
</dbReference>
<dbReference type="GO" id="GO:0007076">
    <property type="term" value="P:mitotic chromosome condensation"/>
    <property type="evidence" value="ECO:0007669"/>
    <property type="project" value="InterPro"/>
</dbReference>
<proteinExistence type="inferred from homology"/>
<evidence type="ECO:0000256" key="1">
    <source>
        <dbReference type="ARBA" id="ARBA00004286"/>
    </source>
</evidence>
<dbReference type="GO" id="GO:0005737">
    <property type="term" value="C:cytoplasm"/>
    <property type="evidence" value="ECO:0007669"/>
    <property type="project" value="UniProtKB-SubCell"/>
</dbReference>
<evidence type="ECO:0000313" key="13">
    <source>
        <dbReference type="Proteomes" id="UP001168972"/>
    </source>
</evidence>
<protein>
    <recommendedName>
        <fullName evidence="4">Condensin complex subunit 2</fullName>
    </recommendedName>
</protein>
<reference evidence="12" key="2">
    <citation type="submission" date="2023-03" db="EMBL/GenBank/DDBJ databases">
        <authorList>
            <person name="Inwood S.N."/>
            <person name="Skelly J.G."/>
            <person name="Guhlin J."/>
            <person name="Harrop T.W.R."/>
            <person name="Goldson S.G."/>
            <person name="Dearden P.K."/>
        </authorList>
    </citation>
    <scope>NUCLEOTIDE SEQUENCE</scope>
    <source>
        <strain evidence="12">Lincoln</strain>
        <tissue evidence="12">Whole body</tissue>
    </source>
</reference>
<reference evidence="12" key="1">
    <citation type="journal article" date="2023" name="bioRxiv">
        <title>Scaffold-level genome assemblies of two parasitoid biocontrol wasps reveal the parthenogenesis mechanism and an associated novel virus.</title>
        <authorList>
            <person name="Inwood S."/>
            <person name="Skelly J."/>
            <person name="Guhlin J."/>
            <person name="Harrop T."/>
            <person name="Goldson S."/>
            <person name="Dearden P."/>
        </authorList>
    </citation>
    <scope>NUCLEOTIDE SEQUENCE</scope>
    <source>
        <strain evidence="12">Lincoln</strain>
        <tissue evidence="12">Whole body</tissue>
    </source>
</reference>
<keyword evidence="8" id="KW-0498">Mitosis</keyword>
<evidence type="ECO:0000256" key="11">
    <source>
        <dbReference type="SAM" id="MobiDB-lite"/>
    </source>
</evidence>
<comment type="similarity">
    <text evidence="3">Belongs to the CND2 (condensin subunit 2) family.</text>
</comment>
<evidence type="ECO:0000256" key="10">
    <source>
        <dbReference type="ARBA" id="ARBA00023306"/>
    </source>
</evidence>
<organism evidence="12 13">
    <name type="scientific">Microctonus hyperodae</name>
    <name type="common">Parasitoid wasp</name>
    <dbReference type="NCBI Taxonomy" id="165561"/>
    <lineage>
        <taxon>Eukaryota</taxon>
        <taxon>Metazoa</taxon>
        <taxon>Ecdysozoa</taxon>
        <taxon>Arthropoda</taxon>
        <taxon>Hexapoda</taxon>
        <taxon>Insecta</taxon>
        <taxon>Pterygota</taxon>
        <taxon>Neoptera</taxon>
        <taxon>Endopterygota</taxon>
        <taxon>Hymenoptera</taxon>
        <taxon>Apocrita</taxon>
        <taxon>Ichneumonoidea</taxon>
        <taxon>Braconidae</taxon>
        <taxon>Euphorinae</taxon>
        <taxon>Microctonus</taxon>
    </lineage>
</organism>
<evidence type="ECO:0000313" key="12">
    <source>
        <dbReference type="EMBL" id="KAK0163034.1"/>
    </source>
</evidence>